<reference evidence="1" key="1">
    <citation type="submission" date="2023-03" db="EMBL/GenBank/DDBJ databases">
        <title>Massive genome expansion in bonnet fungi (Mycena s.s.) driven by repeated elements and novel gene families across ecological guilds.</title>
        <authorList>
            <consortium name="Lawrence Berkeley National Laboratory"/>
            <person name="Harder C.B."/>
            <person name="Miyauchi S."/>
            <person name="Viragh M."/>
            <person name="Kuo A."/>
            <person name="Thoen E."/>
            <person name="Andreopoulos B."/>
            <person name="Lu D."/>
            <person name="Skrede I."/>
            <person name="Drula E."/>
            <person name="Henrissat B."/>
            <person name="Morin E."/>
            <person name="Kohler A."/>
            <person name="Barry K."/>
            <person name="LaButti K."/>
            <person name="Morin E."/>
            <person name="Salamov A."/>
            <person name="Lipzen A."/>
            <person name="Mereny Z."/>
            <person name="Hegedus B."/>
            <person name="Baldrian P."/>
            <person name="Stursova M."/>
            <person name="Weitz H."/>
            <person name="Taylor A."/>
            <person name="Grigoriev I.V."/>
            <person name="Nagy L.G."/>
            <person name="Martin F."/>
            <person name="Kauserud H."/>
        </authorList>
    </citation>
    <scope>NUCLEOTIDE SEQUENCE</scope>
    <source>
        <strain evidence="1">9284</strain>
    </source>
</reference>
<name>A0AAD7AZV2_9AGAR</name>
<sequence length="672" mass="76310">MGRAIPDEIIHEILSPALSVSDDAFSAHMPLWEYRACRGRRVESSSAILLVCKAWLRVATPLLYHTIILRSKGQAQALSVALRRNPELGRLIRKLRLQSGYGSSLHQILQTTTKLTDIFIPLEFDEGDDACGLCRGIPLIDPVRVIITYAPFKATTAGVRTLVGVLVKYIPKWKNLAIFEMPHDWPHNKAAHNKTFSSPLKVAPSLRTLVLSSNGRDLFREGIIPQYISAIVQNGSLQEIRPKRRSRKIPKLGFLETVQGNARLRNLIDPNLFGPKKGFVYPPQLAGNPTVADIVWDRVLHYVFCEDDDVDDLHDDGDKSDYDSDDEDFEAPELWEPLRVCKQFQRLGTPYFYNKIYIRTCKTMRLFTRRLLLEPSLGVHVHRLVLSSHDDQTIDDLQNVFSRVPRLKQLSSEDTLVLPWHMFEDLSIRYGSHLDSFDGIMVTQCPGKADPIIFDRLSGIQDFTWKSDTQFDTTDTFAASDVFIKLEHLNVPQAHPSFFILLSQMQLPSLITVTLHTGKVDTQIFLERHGAKLSELCLGSAALCPDLFDFCPNVKYLVVCTASKDQLSLLEGLLGRCDRHCVLENIVIDPKGFEAESELLDLLEVFLTKFDCTQFPALREITLVRLDWPLPNTLLPDSPWVKLAEGFRANNIHLVDCHGRWRPRREFVPEGD</sequence>
<keyword evidence="2" id="KW-1185">Reference proteome</keyword>
<proteinExistence type="predicted"/>
<dbReference type="Proteomes" id="UP001221142">
    <property type="component" value="Unassembled WGS sequence"/>
</dbReference>
<organism evidence="1 2">
    <name type="scientific">Roridomyces roridus</name>
    <dbReference type="NCBI Taxonomy" id="1738132"/>
    <lineage>
        <taxon>Eukaryota</taxon>
        <taxon>Fungi</taxon>
        <taxon>Dikarya</taxon>
        <taxon>Basidiomycota</taxon>
        <taxon>Agaricomycotina</taxon>
        <taxon>Agaricomycetes</taxon>
        <taxon>Agaricomycetidae</taxon>
        <taxon>Agaricales</taxon>
        <taxon>Marasmiineae</taxon>
        <taxon>Mycenaceae</taxon>
        <taxon>Roridomyces</taxon>
    </lineage>
</organism>
<evidence type="ECO:0000313" key="2">
    <source>
        <dbReference type="Proteomes" id="UP001221142"/>
    </source>
</evidence>
<accession>A0AAD7AZV2</accession>
<gene>
    <name evidence="1" type="ORF">FB45DRAFT_1069019</name>
</gene>
<comment type="caution">
    <text evidence="1">The sequence shown here is derived from an EMBL/GenBank/DDBJ whole genome shotgun (WGS) entry which is preliminary data.</text>
</comment>
<evidence type="ECO:0000313" key="1">
    <source>
        <dbReference type="EMBL" id="KAJ7605783.1"/>
    </source>
</evidence>
<protein>
    <submittedName>
        <fullName evidence="1">Uncharacterized protein</fullName>
    </submittedName>
</protein>
<dbReference type="AlphaFoldDB" id="A0AAD7AZV2"/>
<dbReference type="EMBL" id="JARKIF010000067">
    <property type="protein sequence ID" value="KAJ7605783.1"/>
    <property type="molecule type" value="Genomic_DNA"/>
</dbReference>